<keyword evidence="3" id="KW-1185">Reference proteome</keyword>
<evidence type="ECO:0000259" key="1">
    <source>
        <dbReference type="Pfam" id="PF22483"/>
    </source>
</evidence>
<dbReference type="Pfam" id="PF22483">
    <property type="entry name" value="Mu-transpos_C_2"/>
    <property type="match status" value="1"/>
</dbReference>
<dbReference type="RefSeq" id="WP_387255877.1">
    <property type="nucleotide sequence ID" value="NZ_JBIALX010000025.1"/>
</dbReference>
<evidence type="ECO:0000313" key="3">
    <source>
        <dbReference type="Proteomes" id="UP001601521"/>
    </source>
</evidence>
<protein>
    <recommendedName>
        <fullName evidence="1">Transposase for insertion sequence element IS21-like C-terminal domain-containing protein</fullName>
    </recommendedName>
</protein>
<accession>A0ABW6NT98</accession>
<proteinExistence type="predicted"/>
<gene>
    <name evidence="2" type="ORF">ACFYTH_33800</name>
</gene>
<dbReference type="InterPro" id="IPR054353">
    <property type="entry name" value="IstA-like_C"/>
</dbReference>
<reference evidence="2 3" key="1">
    <citation type="submission" date="2024-10" db="EMBL/GenBank/DDBJ databases">
        <title>The Natural Products Discovery Center: Release of the First 8490 Sequenced Strains for Exploring Actinobacteria Biosynthetic Diversity.</title>
        <authorList>
            <person name="Kalkreuter E."/>
            <person name="Kautsar S.A."/>
            <person name="Yang D."/>
            <person name="Bader C.D."/>
            <person name="Teijaro C.N."/>
            <person name="Fluegel L."/>
            <person name="Davis C.M."/>
            <person name="Simpson J.R."/>
            <person name="Lauterbach L."/>
            <person name="Steele A.D."/>
            <person name="Gui C."/>
            <person name="Meng S."/>
            <person name="Li G."/>
            <person name="Viehrig K."/>
            <person name="Ye F."/>
            <person name="Su P."/>
            <person name="Kiefer A.F."/>
            <person name="Nichols A."/>
            <person name="Cepeda A.J."/>
            <person name="Yan W."/>
            <person name="Fan B."/>
            <person name="Jiang Y."/>
            <person name="Adhikari A."/>
            <person name="Zheng C.-J."/>
            <person name="Schuster L."/>
            <person name="Cowan T.M."/>
            <person name="Smanski M.J."/>
            <person name="Chevrette M.G."/>
            <person name="De Carvalho L.P.S."/>
            <person name="Shen B."/>
        </authorList>
    </citation>
    <scope>NUCLEOTIDE SEQUENCE [LARGE SCALE GENOMIC DNA]</scope>
    <source>
        <strain evidence="2 3">NPDC004550</strain>
    </source>
</reference>
<dbReference type="EMBL" id="JBIALX010000025">
    <property type="protein sequence ID" value="MFF0458355.1"/>
    <property type="molecule type" value="Genomic_DNA"/>
</dbReference>
<organism evidence="2 3">
    <name type="scientific">Nocardia africana</name>
    <dbReference type="NCBI Taxonomy" id="134964"/>
    <lineage>
        <taxon>Bacteria</taxon>
        <taxon>Bacillati</taxon>
        <taxon>Actinomycetota</taxon>
        <taxon>Actinomycetes</taxon>
        <taxon>Mycobacteriales</taxon>
        <taxon>Nocardiaceae</taxon>
        <taxon>Nocardia</taxon>
    </lineage>
</organism>
<evidence type="ECO:0000313" key="2">
    <source>
        <dbReference type="EMBL" id="MFF0458355.1"/>
    </source>
</evidence>
<dbReference type="Proteomes" id="UP001601521">
    <property type="component" value="Unassembled WGS sequence"/>
</dbReference>
<feature type="domain" description="Transposase for insertion sequence element IS21-like C-terminal" evidence="1">
    <location>
        <begin position="75"/>
        <end position="114"/>
    </location>
</feature>
<name>A0ABW6NT98_9NOCA</name>
<comment type="caution">
    <text evidence="2">The sequence shown here is derived from an EMBL/GenBank/DDBJ whole genome shotgun (WGS) entry which is preliminary data.</text>
</comment>
<sequence>MLAKVIAGVRRARPNGKSEAWETVAAQNEQIKAWLDQGLTLTKIHVLLGRRGVVVSYRTLHRYATTELRFGNKRVPGDLIGQRLTARVDAATVKLYFRGELIKVHARVEASRRQTDPADLPSDLTAYAMRDLNSLGRKAFVHGPHVGAYAAAVLEHPLPWTKMRQVYRLLGLVARHGEHAVTTPAAARWTPKSSMSDSSTAC</sequence>